<protein>
    <submittedName>
        <fullName evidence="3">Uncharacterized protein</fullName>
    </submittedName>
</protein>
<evidence type="ECO:0000313" key="3">
    <source>
        <dbReference type="EMBL" id="ETM52939.1"/>
    </source>
</evidence>
<evidence type="ECO:0000313" key="4">
    <source>
        <dbReference type="Proteomes" id="UP000053864"/>
    </source>
</evidence>
<dbReference type="Proteomes" id="UP000053864">
    <property type="component" value="Unassembled WGS sequence"/>
</dbReference>
<evidence type="ECO:0000313" key="2">
    <source>
        <dbReference type="EMBL" id="ETL46641.1"/>
    </source>
</evidence>
<dbReference type="EMBL" id="KI671488">
    <property type="protein sequence ID" value="ETL46641.1"/>
    <property type="molecule type" value="Genomic_DNA"/>
</dbReference>
<proteinExistence type="predicted"/>
<dbReference type="Proteomes" id="UP000054532">
    <property type="component" value="Unassembled WGS sequence"/>
</dbReference>
<accession>W2NZ50</accession>
<organism evidence="3">
    <name type="scientific">Phytophthora nicotianae</name>
    <name type="common">Potato buckeye rot agent</name>
    <name type="synonym">Phytophthora parasitica</name>
    <dbReference type="NCBI Taxonomy" id="4792"/>
    <lineage>
        <taxon>Eukaryota</taxon>
        <taxon>Sar</taxon>
        <taxon>Stramenopiles</taxon>
        <taxon>Oomycota</taxon>
        <taxon>Peronosporomycetes</taxon>
        <taxon>Peronosporales</taxon>
        <taxon>Peronosporaceae</taxon>
        <taxon>Phytophthora</taxon>
    </lineage>
</organism>
<reference evidence="3" key="2">
    <citation type="submission" date="2013-11" db="EMBL/GenBank/DDBJ databases">
        <title>The Genome Sequence of Phytophthora parasitica IAC_01/95.</title>
        <authorList>
            <consortium name="The Broad Institute Genomics Platform"/>
            <person name="Russ C."/>
            <person name="Tyler B."/>
            <person name="Panabieres F."/>
            <person name="Shan W."/>
            <person name="Tripathy S."/>
            <person name="Grunwald N."/>
            <person name="Machado M."/>
            <person name="Johnson C.S."/>
            <person name="Arredondo F."/>
            <person name="Hong C."/>
            <person name="Coffey M."/>
            <person name="Young S.K."/>
            <person name="Zeng Q."/>
            <person name="Gargeya S."/>
            <person name="Fitzgerald M."/>
            <person name="Abouelleil A."/>
            <person name="Alvarado L."/>
            <person name="Chapman S.B."/>
            <person name="Gainer-Dewar J."/>
            <person name="Goldberg J."/>
            <person name="Griggs A."/>
            <person name="Gujja S."/>
            <person name="Hansen M."/>
            <person name="Howarth C."/>
            <person name="Imamovic A."/>
            <person name="Ireland A."/>
            <person name="Larimer J."/>
            <person name="McCowan C."/>
            <person name="Murphy C."/>
            <person name="Pearson M."/>
            <person name="Poon T.W."/>
            <person name="Priest M."/>
            <person name="Roberts A."/>
            <person name="Saif S."/>
            <person name="Shea T."/>
            <person name="Sykes S."/>
            <person name="Wortman J."/>
            <person name="Nusbaum C."/>
            <person name="Birren B."/>
        </authorList>
    </citation>
    <scope>NUCLEOTIDE SEQUENCE [LARGE SCALE GENOMIC DNA]</scope>
    <source>
        <strain evidence="3">IAC_01/95</strain>
    </source>
</reference>
<evidence type="ECO:0000256" key="1">
    <source>
        <dbReference type="SAM" id="MobiDB-lite"/>
    </source>
</evidence>
<dbReference type="AlphaFoldDB" id="W2NZ50"/>
<feature type="non-terminal residue" evidence="3">
    <location>
        <position position="1"/>
    </location>
</feature>
<sequence length="67" mass="7512">TSDTHTKRKCVASNSARVRDRRPIVVSGYGSHRTPRSTEGAQLQGDELWEVSPTGATARDSFYERLY</sequence>
<feature type="region of interest" description="Disordered" evidence="1">
    <location>
        <begin position="27"/>
        <end position="47"/>
    </location>
</feature>
<gene>
    <name evidence="3" type="ORF">L914_03526</name>
    <name evidence="2" type="ORF">L916_03501</name>
</gene>
<dbReference type="EMBL" id="KI691471">
    <property type="protein sequence ID" value="ETM52939.1"/>
    <property type="molecule type" value="Genomic_DNA"/>
</dbReference>
<name>W2NZ50_PHYNI</name>
<reference evidence="2 4" key="1">
    <citation type="submission" date="2013-11" db="EMBL/GenBank/DDBJ databases">
        <title>The Genome Sequence of Phytophthora parasitica CJ05E6.</title>
        <authorList>
            <consortium name="The Broad Institute Genomics Platform"/>
            <person name="Russ C."/>
            <person name="Tyler B."/>
            <person name="Panabieres F."/>
            <person name="Shan W."/>
            <person name="Tripathy S."/>
            <person name="Grunwald N."/>
            <person name="Machado M."/>
            <person name="Johnson C.S."/>
            <person name="Arredondo F."/>
            <person name="Hong C."/>
            <person name="Coffey M."/>
            <person name="Young S.K."/>
            <person name="Zeng Q."/>
            <person name="Gargeya S."/>
            <person name="Fitzgerald M."/>
            <person name="Abouelleil A."/>
            <person name="Alvarado L."/>
            <person name="Chapman S.B."/>
            <person name="Gainer-Dewar J."/>
            <person name="Goldberg J."/>
            <person name="Griggs A."/>
            <person name="Gujja S."/>
            <person name="Hansen M."/>
            <person name="Howarth C."/>
            <person name="Imamovic A."/>
            <person name="Ireland A."/>
            <person name="Larimer J."/>
            <person name="McCowan C."/>
            <person name="Murphy C."/>
            <person name="Pearson M."/>
            <person name="Poon T.W."/>
            <person name="Priest M."/>
            <person name="Roberts A."/>
            <person name="Saif S."/>
            <person name="Shea T."/>
            <person name="Sykes S."/>
            <person name="Wortman J."/>
            <person name="Nusbaum C."/>
            <person name="Birren B."/>
        </authorList>
    </citation>
    <scope>NUCLEOTIDE SEQUENCE [LARGE SCALE GENOMIC DNA]</scope>
    <source>
        <strain evidence="2 4">CJ05E6</strain>
    </source>
</reference>